<keyword evidence="4" id="KW-0783">Tetrahydrobiopterin biosynthesis</keyword>
<evidence type="ECO:0000313" key="5">
    <source>
        <dbReference type="EMBL" id="CAD8534852.1"/>
    </source>
</evidence>
<dbReference type="InterPro" id="IPR007115">
    <property type="entry name" value="6-PTP_synth/QueD"/>
</dbReference>
<organism evidence="5">
    <name type="scientific">Calcidiscus leptoporus</name>
    <dbReference type="NCBI Taxonomy" id="127549"/>
    <lineage>
        <taxon>Eukaryota</taxon>
        <taxon>Haptista</taxon>
        <taxon>Haptophyta</taxon>
        <taxon>Prymnesiophyceae</taxon>
        <taxon>Coccolithales</taxon>
        <taxon>Calcidiscaceae</taxon>
        <taxon>Calcidiscus</taxon>
    </lineage>
</organism>
<comment type="similarity">
    <text evidence="2">Belongs to the PTPS family.</text>
</comment>
<proteinExistence type="inferred from homology"/>
<protein>
    <recommendedName>
        <fullName evidence="3">6-pyruvoyltetrahydropterin synthase</fullName>
        <ecNumber evidence="3">4.2.3.12</ecNumber>
    </recommendedName>
</protein>
<evidence type="ECO:0000256" key="4">
    <source>
        <dbReference type="ARBA" id="ARBA00023007"/>
    </source>
</evidence>
<name>A0A6U5FYV4_9EUKA</name>
<evidence type="ECO:0000256" key="2">
    <source>
        <dbReference type="ARBA" id="ARBA00009164"/>
    </source>
</evidence>
<comment type="pathway">
    <text evidence="1">Cofactor biosynthesis; tetrahydrobiopterin biosynthesis; tetrahydrobiopterin from 7,8-dihydroneopterin triphosphate: step 1/3.</text>
</comment>
<dbReference type="AlphaFoldDB" id="A0A6U5FYV4"/>
<dbReference type="Pfam" id="PF01242">
    <property type="entry name" value="PTPS"/>
    <property type="match status" value="1"/>
</dbReference>
<dbReference type="UniPathway" id="UPA00849">
    <property type="reaction ID" value="UER00819"/>
</dbReference>
<sequence>MPYSISVKDRMMYSHTFTFGDGVPFTTGCTSVVTATLEGEALGPHEILIDILVAQQLLRECCALYDHKNLDTLAEFRRADSSLMNTTVEVMAKAIYQQLLLRLRSHHAEHSSADGKGLGAITGLRITLEESDVASASYWEANAKGLFT</sequence>
<dbReference type="SUPFAM" id="SSF55620">
    <property type="entry name" value="Tetrahydrobiopterin biosynthesis enzymes-like"/>
    <property type="match status" value="1"/>
</dbReference>
<dbReference type="InterPro" id="IPR038418">
    <property type="entry name" value="6-PTP_synth/QueD_sf"/>
</dbReference>
<dbReference type="EMBL" id="HBER01020072">
    <property type="protein sequence ID" value="CAD8534852.1"/>
    <property type="molecule type" value="Transcribed_RNA"/>
</dbReference>
<dbReference type="GO" id="GO:0003874">
    <property type="term" value="F:6-pyruvoyltetrahydropterin synthase activity"/>
    <property type="evidence" value="ECO:0007669"/>
    <property type="project" value="UniProtKB-EC"/>
</dbReference>
<dbReference type="EMBL" id="HBER01020073">
    <property type="protein sequence ID" value="CAD8534853.1"/>
    <property type="molecule type" value="Transcribed_RNA"/>
</dbReference>
<gene>
    <name evidence="5" type="ORF">CLEP1334_LOCUS10132</name>
    <name evidence="6" type="ORF">CLEP1334_LOCUS10133</name>
</gene>
<dbReference type="EC" id="4.2.3.12" evidence="3"/>
<reference evidence="5" key="1">
    <citation type="submission" date="2021-01" db="EMBL/GenBank/DDBJ databases">
        <authorList>
            <person name="Corre E."/>
            <person name="Pelletier E."/>
            <person name="Niang G."/>
            <person name="Scheremetjew M."/>
            <person name="Finn R."/>
            <person name="Kale V."/>
            <person name="Holt S."/>
            <person name="Cochrane G."/>
            <person name="Meng A."/>
            <person name="Brown T."/>
            <person name="Cohen L."/>
        </authorList>
    </citation>
    <scope>NUCLEOTIDE SEQUENCE</scope>
    <source>
        <strain evidence="5">RCC1130</strain>
    </source>
</reference>
<evidence type="ECO:0000256" key="3">
    <source>
        <dbReference type="ARBA" id="ARBA00013100"/>
    </source>
</evidence>
<evidence type="ECO:0000256" key="1">
    <source>
        <dbReference type="ARBA" id="ARBA00005126"/>
    </source>
</evidence>
<evidence type="ECO:0000313" key="6">
    <source>
        <dbReference type="EMBL" id="CAD8534853.1"/>
    </source>
</evidence>
<accession>A0A6U5FYV4</accession>
<dbReference type="Gene3D" id="3.30.479.10">
    <property type="entry name" value="6-pyruvoyl tetrahydropterin synthase/QueD"/>
    <property type="match status" value="1"/>
</dbReference>
<dbReference type="GO" id="GO:0006729">
    <property type="term" value="P:tetrahydrobiopterin biosynthetic process"/>
    <property type="evidence" value="ECO:0007669"/>
    <property type="project" value="UniProtKB-UniPathway"/>
</dbReference>